<dbReference type="PANTHER" id="PTHR11265:SF0">
    <property type="entry name" value="12S RRNA N4-METHYLCYTIDINE METHYLTRANSFERASE"/>
    <property type="match status" value="1"/>
</dbReference>
<comment type="catalytic activity">
    <reaction evidence="6">
        <text>cytidine(1402) in 16S rRNA + S-adenosyl-L-methionine = N(4)-methylcytidine(1402) in 16S rRNA + S-adenosyl-L-homocysteine + H(+)</text>
        <dbReference type="Rhea" id="RHEA:42928"/>
        <dbReference type="Rhea" id="RHEA-COMP:10286"/>
        <dbReference type="Rhea" id="RHEA-COMP:10287"/>
        <dbReference type="ChEBI" id="CHEBI:15378"/>
        <dbReference type="ChEBI" id="CHEBI:57856"/>
        <dbReference type="ChEBI" id="CHEBI:59789"/>
        <dbReference type="ChEBI" id="CHEBI:74506"/>
        <dbReference type="ChEBI" id="CHEBI:82748"/>
        <dbReference type="EC" id="2.1.1.199"/>
    </reaction>
</comment>
<comment type="similarity">
    <text evidence="1 6">Belongs to the methyltransferase superfamily. RsmH family.</text>
</comment>
<accession>A0A8J2YTX4</accession>
<dbReference type="HAMAP" id="MF_01007">
    <property type="entry name" value="16SrRNA_methyltr_H"/>
    <property type="match status" value="1"/>
</dbReference>
<gene>
    <name evidence="6 8" type="primary">rsmH</name>
    <name evidence="8" type="ORF">GCM10011611_24190</name>
</gene>
<evidence type="ECO:0000256" key="2">
    <source>
        <dbReference type="ARBA" id="ARBA00022552"/>
    </source>
</evidence>
<evidence type="ECO:0000256" key="7">
    <source>
        <dbReference type="SAM" id="MobiDB-lite"/>
    </source>
</evidence>
<dbReference type="SUPFAM" id="SSF81799">
    <property type="entry name" value="Putative methyltransferase TM0872, insert domain"/>
    <property type="match status" value="1"/>
</dbReference>
<keyword evidence="2 6" id="KW-0698">rRNA processing</keyword>
<dbReference type="EC" id="2.1.1.199" evidence="6"/>
<comment type="caution">
    <text evidence="8">The sequence shown here is derived from an EMBL/GenBank/DDBJ whole genome shotgun (WGS) entry which is preliminary data.</text>
</comment>
<dbReference type="AlphaFoldDB" id="A0A8J2YTX4"/>
<dbReference type="FunFam" id="1.10.150.170:FF:000003">
    <property type="entry name" value="Ribosomal RNA small subunit methyltransferase H"/>
    <property type="match status" value="1"/>
</dbReference>
<evidence type="ECO:0000313" key="8">
    <source>
        <dbReference type="EMBL" id="GGF17513.1"/>
    </source>
</evidence>
<dbReference type="NCBIfam" id="TIGR00006">
    <property type="entry name" value="16S rRNA (cytosine(1402)-N(4))-methyltransferase RsmH"/>
    <property type="match status" value="1"/>
</dbReference>
<evidence type="ECO:0000313" key="9">
    <source>
        <dbReference type="Proteomes" id="UP000646365"/>
    </source>
</evidence>
<feature type="binding site" evidence="6">
    <location>
        <position position="107"/>
    </location>
    <ligand>
        <name>S-adenosyl-L-methionine</name>
        <dbReference type="ChEBI" id="CHEBI:59789"/>
    </ligand>
</feature>
<evidence type="ECO:0000256" key="6">
    <source>
        <dbReference type="HAMAP-Rule" id="MF_01007"/>
    </source>
</evidence>
<dbReference type="RefSeq" id="WP_189045951.1">
    <property type="nucleotide sequence ID" value="NZ_BMJQ01000005.1"/>
</dbReference>
<name>A0A8J2YTX4_9PROT</name>
<dbReference type="GO" id="GO:0005737">
    <property type="term" value="C:cytoplasm"/>
    <property type="evidence" value="ECO:0007669"/>
    <property type="project" value="UniProtKB-SubCell"/>
</dbReference>
<feature type="binding site" evidence="6">
    <location>
        <position position="100"/>
    </location>
    <ligand>
        <name>S-adenosyl-L-methionine</name>
        <dbReference type="ChEBI" id="CHEBI:59789"/>
    </ligand>
</feature>
<keyword evidence="4 6" id="KW-0808">Transferase</keyword>
<evidence type="ECO:0000256" key="1">
    <source>
        <dbReference type="ARBA" id="ARBA00010396"/>
    </source>
</evidence>
<feature type="binding site" evidence="6">
    <location>
        <position position="79"/>
    </location>
    <ligand>
        <name>S-adenosyl-L-methionine</name>
        <dbReference type="ChEBI" id="CHEBI:59789"/>
    </ligand>
</feature>
<dbReference type="InterPro" id="IPR023397">
    <property type="entry name" value="SAM-dep_MeTrfase_MraW_recog"/>
</dbReference>
<reference evidence="8" key="2">
    <citation type="submission" date="2020-09" db="EMBL/GenBank/DDBJ databases">
        <authorList>
            <person name="Sun Q."/>
            <person name="Zhou Y."/>
        </authorList>
    </citation>
    <scope>NUCLEOTIDE SEQUENCE</scope>
    <source>
        <strain evidence="8">CGMCC 1.15725</strain>
    </source>
</reference>
<dbReference type="GO" id="GO:0070475">
    <property type="term" value="P:rRNA base methylation"/>
    <property type="evidence" value="ECO:0007669"/>
    <property type="project" value="UniProtKB-UniRule"/>
</dbReference>
<keyword evidence="3 6" id="KW-0489">Methyltransferase</keyword>
<keyword evidence="5 6" id="KW-0949">S-adenosyl-L-methionine</keyword>
<dbReference type="PANTHER" id="PTHR11265">
    <property type="entry name" value="S-ADENOSYL-METHYLTRANSFERASE MRAW"/>
    <property type="match status" value="1"/>
</dbReference>
<dbReference type="EMBL" id="BMJQ01000005">
    <property type="protein sequence ID" value="GGF17513.1"/>
    <property type="molecule type" value="Genomic_DNA"/>
</dbReference>
<dbReference type="Proteomes" id="UP000646365">
    <property type="component" value="Unassembled WGS sequence"/>
</dbReference>
<keyword evidence="6" id="KW-0963">Cytoplasm</keyword>
<feature type="binding site" evidence="6">
    <location>
        <position position="52"/>
    </location>
    <ligand>
        <name>S-adenosyl-L-methionine</name>
        <dbReference type="ChEBI" id="CHEBI:59789"/>
    </ligand>
</feature>
<organism evidence="8 9">
    <name type="scientific">Aliidongia dinghuensis</name>
    <dbReference type="NCBI Taxonomy" id="1867774"/>
    <lineage>
        <taxon>Bacteria</taxon>
        <taxon>Pseudomonadati</taxon>
        <taxon>Pseudomonadota</taxon>
        <taxon>Alphaproteobacteria</taxon>
        <taxon>Rhodospirillales</taxon>
        <taxon>Dongiaceae</taxon>
        <taxon>Aliidongia</taxon>
    </lineage>
</organism>
<dbReference type="Gene3D" id="1.10.150.170">
    <property type="entry name" value="Putative methyltransferase TM0872, insert domain"/>
    <property type="match status" value="1"/>
</dbReference>
<reference evidence="8" key="1">
    <citation type="journal article" date="2014" name="Int. J. Syst. Evol. Microbiol.">
        <title>Complete genome sequence of Corynebacterium casei LMG S-19264T (=DSM 44701T), isolated from a smear-ripened cheese.</title>
        <authorList>
            <consortium name="US DOE Joint Genome Institute (JGI-PGF)"/>
            <person name="Walter F."/>
            <person name="Albersmeier A."/>
            <person name="Kalinowski J."/>
            <person name="Ruckert C."/>
        </authorList>
    </citation>
    <scope>NUCLEOTIDE SEQUENCE</scope>
    <source>
        <strain evidence="8">CGMCC 1.15725</strain>
    </source>
</reference>
<dbReference type="Gene3D" id="3.40.50.150">
    <property type="entry name" value="Vaccinia Virus protein VP39"/>
    <property type="match status" value="1"/>
</dbReference>
<proteinExistence type="inferred from homology"/>
<protein>
    <recommendedName>
        <fullName evidence="6">Ribosomal RNA small subunit methyltransferase H</fullName>
        <ecNumber evidence="6">2.1.1.199</ecNumber>
    </recommendedName>
    <alternativeName>
        <fullName evidence="6">16S rRNA m(4)C1402 methyltransferase</fullName>
    </alternativeName>
    <alternativeName>
        <fullName evidence="6">rRNA (cytosine-N(4)-)-methyltransferase RsmH</fullName>
    </alternativeName>
</protein>
<comment type="function">
    <text evidence="6">Specifically methylates the N4 position of cytidine in position 1402 (C1402) of 16S rRNA.</text>
</comment>
<evidence type="ECO:0000256" key="3">
    <source>
        <dbReference type="ARBA" id="ARBA00022603"/>
    </source>
</evidence>
<feature type="binding site" evidence="6">
    <location>
        <begin position="34"/>
        <end position="36"/>
    </location>
    <ligand>
        <name>S-adenosyl-L-methionine</name>
        <dbReference type="ChEBI" id="CHEBI:59789"/>
    </ligand>
</feature>
<dbReference type="GO" id="GO:0071424">
    <property type="term" value="F:rRNA (cytosine-N4-)-methyltransferase activity"/>
    <property type="evidence" value="ECO:0007669"/>
    <property type="project" value="UniProtKB-UniRule"/>
</dbReference>
<feature type="region of interest" description="Disordered" evidence="7">
    <location>
        <begin position="288"/>
        <end position="325"/>
    </location>
</feature>
<dbReference type="Pfam" id="PF01795">
    <property type="entry name" value="Methyltransf_5"/>
    <property type="match status" value="1"/>
</dbReference>
<evidence type="ECO:0000256" key="4">
    <source>
        <dbReference type="ARBA" id="ARBA00022679"/>
    </source>
</evidence>
<dbReference type="InterPro" id="IPR002903">
    <property type="entry name" value="RsmH"/>
</dbReference>
<keyword evidence="9" id="KW-1185">Reference proteome</keyword>
<evidence type="ECO:0000256" key="5">
    <source>
        <dbReference type="ARBA" id="ARBA00022691"/>
    </source>
</evidence>
<comment type="subcellular location">
    <subcellularLocation>
        <location evidence="6">Cytoplasm</location>
    </subcellularLocation>
</comment>
<dbReference type="InterPro" id="IPR029063">
    <property type="entry name" value="SAM-dependent_MTases_sf"/>
</dbReference>
<sequence length="325" mass="34376">MTQSLHIPVLVDEVVLALNLAPGQTIVDGTFGRGGYSQAILAAAPVTVVGIDRDPTAIESGAALAAAHPGRLTLVEGKFGSMVELLAGLGIDQVDAVALDIGVSSPQIDDPERGFSFRADGPLDMRMGGDGPDAARVVNTLDEAELADIIWRYGEERLSRRVAKAIVAARAEMPIERTATLARIVRSCVPASRDGIDPATRTFQALRIYVNDELGELARGLAAAERLLKAGGRLAVVSFHSLEDRAIKNFLKARAGAEPTGSRHLPVAAAGRRPPSFRLVQRKPITAGEEELARNPRARSAKLRVAERTSAPAWPAPTGAEELAA</sequence>
<dbReference type="SUPFAM" id="SSF53335">
    <property type="entry name" value="S-adenosyl-L-methionine-dependent methyltransferases"/>
    <property type="match status" value="1"/>
</dbReference>
<dbReference type="PIRSF" id="PIRSF004486">
    <property type="entry name" value="MraW"/>
    <property type="match status" value="1"/>
</dbReference>